<dbReference type="OrthoDB" id="511192at2"/>
<protein>
    <recommendedName>
        <fullName evidence="3">DUF4262 domain-containing protein</fullName>
    </recommendedName>
</protein>
<proteinExistence type="predicted"/>
<name>W5W359_9PSEU</name>
<sequence length="155" mass="17153">MCWQCDHPDLTFEDYLNRIRQIIHTRGWAVQYVEQHEASPPWAYTVGLTEHGRPELVLTGGTAEFSAALLNVVGGHLLHAEPPDPGEQLRFDDGTLVEVVAVTEPAAHLNVAAAMYGDDIQALQLVHADGRGQWPWDADYRGGRGGQPVLGERHR</sequence>
<dbReference type="RefSeq" id="WP_025355156.1">
    <property type="nucleotide sequence ID" value="NZ_CP007155.1"/>
</dbReference>
<organism evidence="1 2">
    <name type="scientific">Kutzneria albida DSM 43870</name>
    <dbReference type="NCBI Taxonomy" id="1449976"/>
    <lineage>
        <taxon>Bacteria</taxon>
        <taxon>Bacillati</taxon>
        <taxon>Actinomycetota</taxon>
        <taxon>Actinomycetes</taxon>
        <taxon>Pseudonocardiales</taxon>
        <taxon>Pseudonocardiaceae</taxon>
        <taxon>Kutzneria</taxon>
    </lineage>
</organism>
<dbReference type="InterPro" id="IPR025358">
    <property type="entry name" value="DUF4262"/>
</dbReference>
<gene>
    <name evidence="1" type="ORF">KALB_1574</name>
</gene>
<dbReference type="EMBL" id="CP007155">
    <property type="protein sequence ID" value="AHH94946.1"/>
    <property type="molecule type" value="Genomic_DNA"/>
</dbReference>
<dbReference type="HOGENOM" id="CLU_094847_1_0_11"/>
<dbReference type="STRING" id="1449976.KALB_1574"/>
<evidence type="ECO:0000313" key="2">
    <source>
        <dbReference type="Proteomes" id="UP000019225"/>
    </source>
</evidence>
<dbReference type="Proteomes" id="UP000019225">
    <property type="component" value="Chromosome"/>
</dbReference>
<dbReference type="KEGG" id="kal:KALB_1574"/>
<accession>W5W359</accession>
<reference evidence="1 2" key="1">
    <citation type="journal article" date="2014" name="BMC Genomics">
        <title>Complete genome sequence of producer of the glycopeptide antibiotic Aculeximycin Kutzneria albida DSM 43870T, a representative of minor genus of Pseudonocardiaceae.</title>
        <authorList>
            <person name="Rebets Y."/>
            <person name="Tokovenko B."/>
            <person name="Lushchyk I."/>
            <person name="Ruckert C."/>
            <person name="Zaburannyi N."/>
            <person name="Bechthold A."/>
            <person name="Kalinowski J."/>
            <person name="Luzhetskyy A."/>
        </authorList>
    </citation>
    <scope>NUCLEOTIDE SEQUENCE [LARGE SCALE GENOMIC DNA]</scope>
    <source>
        <strain evidence="1">DSM 43870</strain>
    </source>
</reference>
<keyword evidence="2" id="KW-1185">Reference proteome</keyword>
<dbReference type="eggNOG" id="ENOG5032RKV">
    <property type="taxonomic scope" value="Bacteria"/>
</dbReference>
<dbReference type="AlphaFoldDB" id="W5W359"/>
<evidence type="ECO:0000313" key="1">
    <source>
        <dbReference type="EMBL" id="AHH94946.1"/>
    </source>
</evidence>
<dbReference type="Pfam" id="PF14081">
    <property type="entry name" value="DUF4262"/>
    <property type="match status" value="1"/>
</dbReference>
<evidence type="ECO:0008006" key="3">
    <source>
        <dbReference type="Google" id="ProtNLM"/>
    </source>
</evidence>